<dbReference type="AlphaFoldDB" id="A0AAU9LK82"/>
<keyword evidence="4" id="KW-1185">Reference proteome</keyword>
<evidence type="ECO:0000313" key="4">
    <source>
        <dbReference type="Proteomes" id="UP001157418"/>
    </source>
</evidence>
<dbReference type="EMBL" id="CAKMRJ010000001">
    <property type="protein sequence ID" value="CAH1414777.1"/>
    <property type="molecule type" value="Genomic_DNA"/>
</dbReference>
<organism evidence="3 4">
    <name type="scientific">Lactuca virosa</name>
    <dbReference type="NCBI Taxonomy" id="75947"/>
    <lineage>
        <taxon>Eukaryota</taxon>
        <taxon>Viridiplantae</taxon>
        <taxon>Streptophyta</taxon>
        <taxon>Embryophyta</taxon>
        <taxon>Tracheophyta</taxon>
        <taxon>Spermatophyta</taxon>
        <taxon>Magnoliopsida</taxon>
        <taxon>eudicotyledons</taxon>
        <taxon>Gunneridae</taxon>
        <taxon>Pentapetalae</taxon>
        <taxon>asterids</taxon>
        <taxon>campanulids</taxon>
        <taxon>Asterales</taxon>
        <taxon>Asteraceae</taxon>
        <taxon>Cichorioideae</taxon>
        <taxon>Cichorieae</taxon>
        <taxon>Lactucinae</taxon>
        <taxon>Lactuca</taxon>
    </lineage>
</organism>
<gene>
    <name evidence="3" type="ORF">LVIROSA_LOCUS2670</name>
</gene>
<evidence type="ECO:0000256" key="1">
    <source>
        <dbReference type="SAM" id="MobiDB-lite"/>
    </source>
</evidence>
<evidence type="ECO:0000256" key="2">
    <source>
        <dbReference type="SAM" id="SignalP"/>
    </source>
</evidence>
<evidence type="ECO:0008006" key="5">
    <source>
        <dbReference type="Google" id="ProtNLM"/>
    </source>
</evidence>
<dbReference type="Proteomes" id="UP001157418">
    <property type="component" value="Unassembled WGS sequence"/>
</dbReference>
<feature type="compositionally biased region" description="Low complexity" evidence="1">
    <location>
        <begin position="30"/>
        <end position="40"/>
    </location>
</feature>
<feature type="region of interest" description="Disordered" evidence="1">
    <location>
        <begin position="28"/>
        <end position="51"/>
    </location>
</feature>
<keyword evidence="2" id="KW-0732">Signal</keyword>
<feature type="signal peptide" evidence="2">
    <location>
        <begin position="1"/>
        <end position="19"/>
    </location>
</feature>
<accession>A0AAU9LK82</accession>
<sequence>MKNLHRFLHFFQFLLPTRLLDQFVDHDDSSWSSSWSVMSSRSRRNQPGGRPDFPWYTFPRIVSLGVLSKWNRRLEWMKQRKVHAPAVVD</sequence>
<proteinExistence type="predicted"/>
<comment type="caution">
    <text evidence="3">The sequence shown here is derived from an EMBL/GenBank/DDBJ whole genome shotgun (WGS) entry which is preliminary data.</text>
</comment>
<evidence type="ECO:0000313" key="3">
    <source>
        <dbReference type="EMBL" id="CAH1414777.1"/>
    </source>
</evidence>
<name>A0AAU9LK82_9ASTR</name>
<protein>
    <recommendedName>
        <fullName evidence="5">Secreted protein</fullName>
    </recommendedName>
</protein>
<reference evidence="3 4" key="1">
    <citation type="submission" date="2022-01" db="EMBL/GenBank/DDBJ databases">
        <authorList>
            <person name="Xiong W."/>
            <person name="Schranz E."/>
        </authorList>
    </citation>
    <scope>NUCLEOTIDE SEQUENCE [LARGE SCALE GENOMIC DNA]</scope>
</reference>
<feature type="chain" id="PRO_5043897163" description="Secreted protein" evidence="2">
    <location>
        <begin position="20"/>
        <end position="89"/>
    </location>
</feature>